<dbReference type="GO" id="GO:0005085">
    <property type="term" value="F:guanyl-nucleotide exchange factor activity"/>
    <property type="evidence" value="ECO:0007669"/>
    <property type="project" value="InterPro"/>
</dbReference>
<dbReference type="AlphaFoldDB" id="A0A8S0Z552"/>
<dbReference type="GO" id="GO:0005783">
    <property type="term" value="C:endoplasmic reticulum"/>
    <property type="evidence" value="ECO:0007669"/>
    <property type="project" value="UniProtKB-SubCell"/>
</dbReference>
<dbReference type="Gene3D" id="1.25.10.10">
    <property type="entry name" value="Leucine-rich Repeat Variant"/>
    <property type="match status" value="2"/>
</dbReference>
<dbReference type="OrthoDB" id="10072016at2759"/>
<organism evidence="7 8">
    <name type="scientific">Arctia plantaginis</name>
    <name type="common">Wood tiger moth</name>
    <name type="synonym">Phalaena plantaginis</name>
    <dbReference type="NCBI Taxonomy" id="874455"/>
    <lineage>
        <taxon>Eukaryota</taxon>
        <taxon>Metazoa</taxon>
        <taxon>Ecdysozoa</taxon>
        <taxon>Arthropoda</taxon>
        <taxon>Hexapoda</taxon>
        <taxon>Insecta</taxon>
        <taxon>Pterygota</taxon>
        <taxon>Neoptera</taxon>
        <taxon>Endopterygota</taxon>
        <taxon>Lepidoptera</taxon>
        <taxon>Glossata</taxon>
        <taxon>Ditrysia</taxon>
        <taxon>Noctuoidea</taxon>
        <taxon>Erebidae</taxon>
        <taxon>Arctiinae</taxon>
        <taxon>Arctia</taxon>
    </lineage>
</organism>
<evidence type="ECO:0000256" key="2">
    <source>
        <dbReference type="ARBA" id="ARBA00004240"/>
    </source>
</evidence>
<dbReference type="EMBL" id="CADEBD010000280">
    <property type="protein sequence ID" value="CAB3227986.1"/>
    <property type="molecule type" value="Genomic_DNA"/>
</dbReference>
<evidence type="ECO:0000256" key="5">
    <source>
        <dbReference type="ARBA" id="ARBA00022824"/>
    </source>
</evidence>
<evidence type="ECO:0000256" key="1">
    <source>
        <dbReference type="ARBA" id="ARBA00004173"/>
    </source>
</evidence>
<dbReference type="SUPFAM" id="SSF48371">
    <property type="entry name" value="ARM repeat"/>
    <property type="match status" value="1"/>
</dbReference>
<dbReference type="SMART" id="SM00185">
    <property type="entry name" value="ARM"/>
    <property type="match status" value="4"/>
</dbReference>
<dbReference type="InterPro" id="IPR040144">
    <property type="entry name" value="RAP1GDS1"/>
</dbReference>
<dbReference type="Proteomes" id="UP000494256">
    <property type="component" value="Unassembled WGS sequence"/>
</dbReference>
<keyword evidence="4" id="KW-0963">Cytoplasm</keyword>
<evidence type="ECO:0000256" key="3">
    <source>
        <dbReference type="ARBA" id="ARBA00004514"/>
    </source>
</evidence>
<name>A0A8S0Z552_ARCPL</name>
<keyword evidence="5" id="KW-0256">Endoplasmic reticulum</keyword>
<dbReference type="InterPro" id="IPR016024">
    <property type="entry name" value="ARM-type_fold"/>
</dbReference>
<evidence type="ECO:0000313" key="8">
    <source>
        <dbReference type="Proteomes" id="UP000494256"/>
    </source>
</evidence>
<dbReference type="InterPro" id="IPR000225">
    <property type="entry name" value="Armadillo"/>
</dbReference>
<evidence type="ECO:0000313" key="7">
    <source>
        <dbReference type="EMBL" id="CAB3227986.1"/>
    </source>
</evidence>
<comment type="caution">
    <text evidence="7">The sequence shown here is derived from an EMBL/GenBank/DDBJ whole genome shotgun (WGS) entry which is preliminary data.</text>
</comment>
<sequence length="652" mass="71678">MDGASAKKSTSFETLVIQNITNVSELKAKLNDIIKTGKDYDYDVSSCLKALINSSDQDIVLLSIQAVSELVKCEEKRETYADKAIIAPILGILQKDITTENVELIKQCCRALGNLCCDCDNSRQIILESGGIPILIKLLERSFNMKLEAIQMLVAKSLLNYSIGGSEFSESIVKGGLIEVLARILSMELEKVDFDDDMISTCLLILSVINDNSPEFLFEETINKLVLKILKDTTNVEISELCVDHLLTQAEHDSVKTLLANEGGVQLVCARLEQLVDKHNAGDLNADDTEVQSIMKQACDLVIIVLTGDEAMRILYKNGMGEVYISMVKWLDSPNYHLLTTAVLAIGNFARQDDYCIQMMQDNIFDKLLDIFETYHKLEIRSASGPQPVAGATLSKLQHGAVSALRNLSVARDNKRRAAAAGRAAPALLRALPLVRDHHVAYKLLATLRMLLDGQESVAKLLASDAEALASVARWGHAPEHTGAGGEAPRLLAWAVKQLRHHPHWAHIVQVDGCISSLVNMLVASHSLMQNEAILALTLLAIESLKKLSPDEPTDYDYGKSFTSQLIKSEIGKHVTILVDTNCAKMPVEVAENLLAFLDITSKNNEVQLDYKEAKVHETLKKFRDSRNDLSDDMKICISGIVSAISDNGTSV</sequence>
<reference evidence="7 8" key="1">
    <citation type="submission" date="2020-04" db="EMBL/GenBank/DDBJ databases">
        <authorList>
            <person name="Wallbank WR R."/>
            <person name="Pardo Diaz C."/>
            <person name="Kozak K."/>
            <person name="Martin S."/>
            <person name="Jiggins C."/>
            <person name="Moest M."/>
            <person name="Warren A I."/>
            <person name="Byers J.R.P. K."/>
            <person name="Montejo-Kovacevich G."/>
            <person name="Yen C E."/>
        </authorList>
    </citation>
    <scope>NUCLEOTIDE SEQUENCE [LARGE SCALE GENOMIC DNA]</scope>
</reference>
<evidence type="ECO:0000256" key="6">
    <source>
        <dbReference type="ARBA" id="ARBA00023128"/>
    </source>
</evidence>
<evidence type="ECO:0000256" key="4">
    <source>
        <dbReference type="ARBA" id="ARBA00022490"/>
    </source>
</evidence>
<keyword evidence="6" id="KW-0496">Mitochondrion</keyword>
<dbReference type="PANTHER" id="PTHR10957">
    <property type="entry name" value="RAP1 GTPASE-GDP DISSOCIATION STIMULATOR 1"/>
    <property type="match status" value="1"/>
</dbReference>
<gene>
    <name evidence="7" type="ORF">APLA_LOCUS3281</name>
</gene>
<dbReference type="InterPro" id="IPR011989">
    <property type="entry name" value="ARM-like"/>
</dbReference>
<dbReference type="GO" id="GO:0005739">
    <property type="term" value="C:mitochondrion"/>
    <property type="evidence" value="ECO:0007669"/>
    <property type="project" value="UniProtKB-SubCell"/>
</dbReference>
<accession>A0A8S0Z552</accession>
<dbReference type="GO" id="GO:0005829">
    <property type="term" value="C:cytosol"/>
    <property type="evidence" value="ECO:0007669"/>
    <property type="project" value="UniProtKB-SubCell"/>
</dbReference>
<comment type="subcellular location">
    <subcellularLocation>
        <location evidence="3">Cytoplasm</location>
        <location evidence="3">Cytosol</location>
    </subcellularLocation>
    <subcellularLocation>
        <location evidence="2">Endoplasmic reticulum</location>
    </subcellularLocation>
    <subcellularLocation>
        <location evidence="1">Mitochondrion</location>
    </subcellularLocation>
</comment>
<proteinExistence type="predicted"/>
<protein>
    <submittedName>
        <fullName evidence="7">Uncharacterized protein</fullName>
    </submittedName>
</protein>